<accession>A0A6A5RYG8</accession>
<keyword evidence="3" id="KW-1185">Reference proteome</keyword>
<evidence type="ECO:0000313" key="2">
    <source>
        <dbReference type="EMBL" id="KAF1932400.1"/>
    </source>
</evidence>
<dbReference type="OrthoDB" id="5413827at2759"/>
<evidence type="ECO:0000313" key="3">
    <source>
        <dbReference type="Proteomes" id="UP000800082"/>
    </source>
</evidence>
<protein>
    <recommendedName>
        <fullName evidence="1">DUF7730 domain-containing protein</fullName>
    </recommendedName>
</protein>
<evidence type="ECO:0000259" key="1">
    <source>
        <dbReference type="Pfam" id="PF24864"/>
    </source>
</evidence>
<dbReference type="RefSeq" id="XP_033452648.1">
    <property type="nucleotide sequence ID" value="XM_033588136.1"/>
</dbReference>
<name>A0A6A5RYG8_9PLEO</name>
<feature type="domain" description="DUF7730" evidence="1">
    <location>
        <begin position="42"/>
        <end position="146"/>
    </location>
</feature>
<reference evidence="2" key="1">
    <citation type="journal article" date="2020" name="Stud. Mycol.">
        <title>101 Dothideomycetes genomes: a test case for predicting lifestyles and emergence of pathogens.</title>
        <authorList>
            <person name="Haridas S."/>
            <person name="Albert R."/>
            <person name="Binder M."/>
            <person name="Bloem J."/>
            <person name="Labutti K."/>
            <person name="Salamov A."/>
            <person name="Andreopoulos B."/>
            <person name="Baker S."/>
            <person name="Barry K."/>
            <person name="Bills G."/>
            <person name="Bluhm B."/>
            <person name="Cannon C."/>
            <person name="Castanera R."/>
            <person name="Culley D."/>
            <person name="Daum C."/>
            <person name="Ezra D."/>
            <person name="Gonzalez J."/>
            <person name="Henrissat B."/>
            <person name="Kuo A."/>
            <person name="Liang C."/>
            <person name="Lipzen A."/>
            <person name="Lutzoni F."/>
            <person name="Magnuson J."/>
            <person name="Mondo S."/>
            <person name="Nolan M."/>
            <person name="Ohm R."/>
            <person name="Pangilinan J."/>
            <person name="Park H.-J."/>
            <person name="Ramirez L."/>
            <person name="Alfaro M."/>
            <person name="Sun H."/>
            <person name="Tritt A."/>
            <person name="Yoshinaga Y."/>
            <person name="Zwiers L.-H."/>
            <person name="Turgeon B."/>
            <person name="Goodwin S."/>
            <person name="Spatafora J."/>
            <person name="Crous P."/>
            <person name="Grigoriev I."/>
        </authorList>
    </citation>
    <scope>NUCLEOTIDE SEQUENCE</scope>
    <source>
        <strain evidence="2">CBS 183.55</strain>
    </source>
</reference>
<dbReference type="EMBL" id="ML978959">
    <property type="protein sequence ID" value="KAF1932400.1"/>
    <property type="molecule type" value="Genomic_DNA"/>
</dbReference>
<dbReference type="Proteomes" id="UP000800082">
    <property type="component" value="Unassembled WGS sequence"/>
</dbReference>
<sequence length="247" mass="28276">MDKYPGTRTAPSKRRTGPVRRLENGMLDVTRKSGKHVRTIRTNSQSRLLRLPPELRNQIWEYALGGHAFDITTRKVFKQRKRIDKAKAWDLPINTFALLRVCRQIYAETALIPYKHNAFCFASEDAFDWAVSLRPVQQNIIAEIHVATIGANRMLAADQVSQRRSLLPDALHFDRFPGLKLISFDVLETFQYDEKRPAAQQTLALLAELLIAAQELRIALHLRKVKPDVRMAFVRVKVVPKTPPSTT</sequence>
<proteinExistence type="predicted"/>
<dbReference type="AlphaFoldDB" id="A0A6A5RYG8"/>
<dbReference type="PANTHER" id="PTHR38790">
    <property type="entry name" value="2EXR DOMAIN-CONTAINING PROTEIN-RELATED"/>
    <property type="match status" value="1"/>
</dbReference>
<gene>
    <name evidence="2" type="ORF">M421DRAFT_2031</name>
</gene>
<dbReference type="Pfam" id="PF24864">
    <property type="entry name" value="DUF7730"/>
    <property type="match status" value="1"/>
</dbReference>
<organism evidence="2 3">
    <name type="scientific">Didymella exigua CBS 183.55</name>
    <dbReference type="NCBI Taxonomy" id="1150837"/>
    <lineage>
        <taxon>Eukaryota</taxon>
        <taxon>Fungi</taxon>
        <taxon>Dikarya</taxon>
        <taxon>Ascomycota</taxon>
        <taxon>Pezizomycotina</taxon>
        <taxon>Dothideomycetes</taxon>
        <taxon>Pleosporomycetidae</taxon>
        <taxon>Pleosporales</taxon>
        <taxon>Pleosporineae</taxon>
        <taxon>Didymellaceae</taxon>
        <taxon>Didymella</taxon>
    </lineage>
</organism>
<dbReference type="PANTHER" id="PTHR38790:SF4">
    <property type="entry name" value="2EXR DOMAIN-CONTAINING PROTEIN"/>
    <property type="match status" value="1"/>
</dbReference>
<dbReference type="InterPro" id="IPR056632">
    <property type="entry name" value="DUF7730"/>
</dbReference>
<dbReference type="GeneID" id="54345783"/>